<organism evidence="1 2">
    <name type="scientific">Alteromonas mediterranea</name>
    <dbReference type="NCBI Taxonomy" id="314275"/>
    <lineage>
        <taxon>Bacteria</taxon>
        <taxon>Pseudomonadati</taxon>
        <taxon>Pseudomonadota</taxon>
        <taxon>Gammaproteobacteria</taxon>
        <taxon>Alteromonadales</taxon>
        <taxon>Alteromonadaceae</taxon>
        <taxon>Alteromonas/Salinimonas group</taxon>
        <taxon>Alteromonas</taxon>
    </lineage>
</organism>
<dbReference type="RefSeq" id="WP_071960892.1">
    <property type="nucleotide sequence ID" value="NZ_CP018025.1"/>
</dbReference>
<reference evidence="1 2" key="1">
    <citation type="submission" date="2016-11" db="EMBL/GenBank/DDBJ databases">
        <title>Networking in microbes: conjugative elements and plasmids in the genus Alteromonas.</title>
        <authorList>
            <person name="Lopez-Perez M."/>
            <person name="Ramon-Marco N."/>
            <person name="Rodriguez-Valera F."/>
        </authorList>
    </citation>
    <scope>NUCLEOTIDE SEQUENCE [LARGE SCALE GENOMIC DNA]</scope>
    <source>
        <strain evidence="1 2">CP48</strain>
        <plasmid evidence="2">pamcp48-600</plasmid>
    </source>
</reference>
<gene>
    <name evidence="1" type="ORF">BM524_20445</name>
</gene>
<evidence type="ECO:0000313" key="2">
    <source>
        <dbReference type="Proteomes" id="UP000182101"/>
    </source>
</evidence>
<accession>A0AAC9JI44</accession>
<dbReference type="EMBL" id="CP018025">
    <property type="protein sequence ID" value="APD92278.1"/>
    <property type="molecule type" value="Genomic_DNA"/>
</dbReference>
<geneLocation type="plasmid" evidence="2">
    <name>pamcp48-600</name>
</geneLocation>
<keyword evidence="1" id="KW-0614">Plasmid</keyword>
<dbReference type="AlphaFoldDB" id="A0AAC9JI44"/>
<protein>
    <submittedName>
        <fullName evidence="1">Uncharacterized protein</fullName>
    </submittedName>
</protein>
<proteinExistence type="predicted"/>
<dbReference type="Proteomes" id="UP000182101">
    <property type="component" value="Plasmid pAMCP48-600"/>
</dbReference>
<sequence length="65" mass="7589">MTTPTITYRLIDKNSTRYARGKEHAKFMIIEDGVELGYLWMSNEDIEENAKENPLQRDVLLQGIM</sequence>
<evidence type="ECO:0000313" key="1">
    <source>
        <dbReference type="EMBL" id="APD92278.1"/>
    </source>
</evidence>
<name>A0AAC9JI44_9ALTE</name>